<dbReference type="Gene3D" id="1.10.287.1490">
    <property type="match status" value="1"/>
</dbReference>
<comment type="subcellular location">
    <subcellularLocation>
        <location evidence="1 9">Cell inner membrane</location>
        <topology evidence="1 9">Single-pass membrane protein</topology>
    </subcellularLocation>
</comment>
<dbReference type="NCBIfam" id="TIGR01843">
    <property type="entry name" value="type_I_hlyD"/>
    <property type="match status" value="1"/>
</dbReference>
<dbReference type="Gene3D" id="2.40.50.100">
    <property type="match status" value="1"/>
</dbReference>
<dbReference type="GO" id="GO:0005886">
    <property type="term" value="C:plasma membrane"/>
    <property type="evidence" value="ECO:0007669"/>
    <property type="project" value="UniProtKB-SubCell"/>
</dbReference>
<evidence type="ECO:0000256" key="9">
    <source>
        <dbReference type="RuleBase" id="RU365093"/>
    </source>
</evidence>
<sequence>MHPERDGSDGRWTPTLVGERRPTLAGEVVGIRPAVALDQPRSETRRLVAWGCVLCILLFGGFGAWSATVPLSSAVIAPGVVKVLSKRRPVQHLQGGIVKEVLVHEGDQVERGQLVARLDTTQIEANLGVLETKLFADLAMEARLAAEGAGAGMISFPEELNAAAARPEAQAAIQAQLAEFAARAASLEGQRKVLDEQVRQLEDAIRGLETSSDGLRQQLDYLRDEIKDSEVLLAKGLARKPRVLALRRAEVEASTQIQANAASIAQSRSKIAEVNERRRQLLYDWLENIAKQRHIVREEIADVRHRIAAARDMLVQSELRAPESGIVVGLNTRDLNATLGPRETLLDIVPVADRLSVEGEVRPADRDEVSVGQHARIRILAFNSRRAPMLTGAVTTVSADALLEPKSGILFYKVEVELHAGPDATPYLGQLQPGMPVEVFIETGQRTFVDYLLTPLMLRVERAFRES</sequence>
<evidence type="ECO:0000256" key="2">
    <source>
        <dbReference type="ARBA" id="ARBA00009477"/>
    </source>
</evidence>
<dbReference type="InterPro" id="IPR050739">
    <property type="entry name" value="MFP"/>
</dbReference>
<dbReference type="Proteomes" id="UP000577362">
    <property type="component" value="Unassembled WGS sequence"/>
</dbReference>
<keyword evidence="5 9" id="KW-0997">Cell inner membrane</keyword>
<keyword evidence="7 9" id="KW-1133">Transmembrane helix</keyword>
<feature type="domain" description="AprE-like beta-barrel" evidence="12">
    <location>
        <begin position="356"/>
        <end position="444"/>
    </location>
</feature>
<protein>
    <recommendedName>
        <fullName evidence="9">Membrane fusion protein (MFP) family protein</fullName>
    </recommendedName>
</protein>
<evidence type="ECO:0000256" key="1">
    <source>
        <dbReference type="ARBA" id="ARBA00004377"/>
    </source>
</evidence>
<dbReference type="Gene3D" id="2.40.30.170">
    <property type="match status" value="1"/>
</dbReference>
<evidence type="ECO:0000256" key="5">
    <source>
        <dbReference type="ARBA" id="ARBA00022519"/>
    </source>
</evidence>
<dbReference type="GO" id="GO:0009306">
    <property type="term" value="P:protein secretion"/>
    <property type="evidence" value="ECO:0007669"/>
    <property type="project" value="InterPro"/>
</dbReference>
<evidence type="ECO:0000256" key="7">
    <source>
        <dbReference type="ARBA" id="ARBA00022989"/>
    </source>
</evidence>
<dbReference type="PANTHER" id="PTHR30386">
    <property type="entry name" value="MEMBRANE FUSION SUBUNIT OF EMRAB-TOLC MULTIDRUG EFFLUX PUMP"/>
    <property type="match status" value="1"/>
</dbReference>
<gene>
    <name evidence="13" type="ORF">GGR16_003420</name>
</gene>
<keyword evidence="8 9" id="KW-0472">Membrane</keyword>
<dbReference type="RefSeq" id="WP_019404876.1">
    <property type="nucleotide sequence ID" value="NZ_JACIEN010000004.1"/>
</dbReference>
<keyword evidence="6 9" id="KW-0812">Transmembrane</keyword>
<name>A0A840C0Q3_9HYPH</name>
<dbReference type="PRINTS" id="PR01490">
    <property type="entry name" value="RTXTOXIND"/>
</dbReference>
<organism evidence="13 14">
    <name type="scientific">Chelatococcus caeni</name>
    <dbReference type="NCBI Taxonomy" id="1348468"/>
    <lineage>
        <taxon>Bacteria</taxon>
        <taxon>Pseudomonadati</taxon>
        <taxon>Pseudomonadota</taxon>
        <taxon>Alphaproteobacteria</taxon>
        <taxon>Hyphomicrobiales</taxon>
        <taxon>Chelatococcaceae</taxon>
        <taxon>Chelatococcus</taxon>
    </lineage>
</organism>
<comment type="caution">
    <text evidence="13">The sequence shown here is derived from an EMBL/GenBank/DDBJ whole genome shotgun (WGS) entry which is preliminary data.</text>
</comment>
<dbReference type="Pfam" id="PF25994">
    <property type="entry name" value="HH_AprE"/>
    <property type="match status" value="1"/>
</dbReference>
<evidence type="ECO:0000256" key="10">
    <source>
        <dbReference type="SAM" id="Coils"/>
    </source>
</evidence>
<feature type="domain" description="AprE-like long alpha-helical hairpin" evidence="11">
    <location>
        <begin position="124"/>
        <end position="312"/>
    </location>
</feature>
<evidence type="ECO:0000256" key="8">
    <source>
        <dbReference type="ARBA" id="ARBA00023136"/>
    </source>
</evidence>
<evidence type="ECO:0000256" key="4">
    <source>
        <dbReference type="ARBA" id="ARBA00022475"/>
    </source>
</evidence>
<proteinExistence type="inferred from homology"/>
<evidence type="ECO:0000256" key="6">
    <source>
        <dbReference type="ARBA" id="ARBA00022692"/>
    </source>
</evidence>
<evidence type="ECO:0000259" key="12">
    <source>
        <dbReference type="Pfam" id="PF26002"/>
    </source>
</evidence>
<dbReference type="Pfam" id="PF26002">
    <property type="entry name" value="Beta-barrel_AprE"/>
    <property type="match status" value="1"/>
</dbReference>
<keyword evidence="10" id="KW-0175">Coiled coil</keyword>
<evidence type="ECO:0000256" key="3">
    <source>
        <dbReference type="ARBA" id="ARBA00022448"/>
    </source>
</evidence>
<evidence type="ECO:0000259" key="11">
    <source>
        <dbReference type="Pfam" id="PF25994"/>
    </source>
</evidence>
<keyword evidence="4 9" id="KW-1003">Cell membrane</keyword>
<evidence type="ECO:0000313" key="14">
    <source>
        <dbReference type="Proteomes" id="UP000577362"/>
    </source>
</evidence>
<keyword evidence="14" id="KW-1185">Reference proteome</keyword>
<dbReference type="InterPro" id="IPR058982">
    <property type="entry name" value="Beta-barrel_AprE"/>
</dbReference>
<feature type="transmembrane region" description="Helical" evidence="9">
    <location>
        <begin position="47"/>
        <end position="65"/>
    </location>
</feature>
<dbReference type="InterPro" id="IPR010129">
    <property type="entry name" value="T1SS_HlyD"/>
</dbReference>
<accession>A0A840C0Q3</accession>
<reference evidence="13 14" key="1">
    <citation type="submission" date="2020-08" db="EMBL/GenBank/DDBJ databases">
        <title>Genomic Encyclopedia of Type Strains, Phase IV (KMG-IV): sequencing the most valuable type-strain genomes for metagenomic binning, comparative biology and taxonomic classification.</title>
        <authorList>
            <person name="Goeker M."/>
        </authorList>
    </citation>
    <scope>NUCLEOTIDE SEQUENCE [LARGE SCALE GENOMIC DNA]</scope>
    <source>
        <strain evidence="13 14">DSM 103737</strain>
    </source>
</reference>
<dbReference type="AlphaFoldDB" id="A0A840C0Q3"/>
<feature type="coiled-coil region" evidence="10">
    <location>
        <begin position="177"/>
        <end position="218"/>
    </location>
</feature>
<dbReference type="PANTHER" id="PTHR30386:SF17">
    <property type="entry name" value="ALKALINE PROTEASE SECRETION PROTEIN APRE"/>
    <property type="match status" value="1"/>
</dbReference>
<evidence type="ECO:0000313" key="13">
    <source>
        <dbReference type="EMBL" id="MBB4018373.1"/>
    </source>
</evidence>
<comment type="similarity">
    <text evidence="2 9">Belongs to the membrane fusion protein (MFP) (TC 8.A.1) family.</text>
</comment>
<dbReference type="PROSITE" id="PS00543">
    <property type="entry name" value="HLYD_FAMILY"/>
    <property type="match status" value="1"/>
</dbReference>
<dbReference type="InterPro" id="IPR006144">
    <property type="entry name" value="Secretion_HlyD_CS"/>
</dbReference>
<keyword evidence="3 9" id="KW-0813">Transport</keyword>
<dbReference type="EMBL" id="JACIEN010000004">
    <property type="protein sequence ID" value="MBB4018373.1"/>
    <property type="molecule type" value="Genomic_DNA"/>
</dbReference>
<dbReference type="InterPro" id="IPR058781">
    <property type="entry name" value="HH_AprE-like"/>
</dbReference>